<dbReference type="InterPro" id="IPR013762">
    <property type="entry name" value="Integrase-like_cat_sf"/>
</dbReference>
<dbReference type="AlphaFoldDB" id="A0A2T3M4H8"/>
<dbReference type="GO" id="GO:0006310">
    <property type="term" value="P:DNA recombination"/>
    <property type="evidence" value="ECO:0007669"/>
    <property type="project" value="UniProtKB-KW"/>
</dbReference>
<dbReference type="OrthoDB" id="8768428at2"/>
<gene>
    <name evidence="2" type="ORF">CTM89_21010</name>
</gene>
<dbReference type="GO" id="GO:0003677">
    <property type="term" value="F:DNA binding"/>
    <property type="evidence" value="ECO:0007669"/>
    <property type="project" value="InterPro"/>
</dbReference>
<evidence type="ECO:0000256" key="1">
    <source>
        <dbReference type="ARBA" id="ARBA00023172"/>
    </source>
</evidence>
<name>A0A2T3M4H8_PHOLE</name>
<dbReference type="SUPFAM" id="SSF56349">
    <property type="entry name" value="DNA breaking-rejoining enzymes"/>
    <property type="match status" value="1"/>
</dbReference>
<proteinExistence type="predicted"/>
<evidence type="ECO:0000313" key="2">
    <source>
        <dbReference type="EMBL" id="PSV86676.1"/>
    </source>
</evidence>
<protein>
    <submittedName>
        <fullName evidence="2">Site-specific integrase</fullName>
    </submittedName>
</protein>
<accession>A0A2T3M4H8</accession>
<reference evidence="2 3" key="1">
    <citation type="submission" date="2018-03" db="EMBL/GenBank/DDBJ databases">
        <title>Whole genome sequencing of Histamine producing bacteria.</title>
        <authorList>
            <person name="Butler K."/>
        </authorList>
    </citation>
    <scope>NUCLEOTIDE SEQUENCE [LARGE SCALE GENOMIC DNA]</scope>
    <source>
        <strain evidence="2 3">ATCC 33979</strain>
    </source>
</reference>
<dbReference type="InterPro" id="IPR011010">
    <property type="entry name" value="DNA_brk_join_enz"/>
</dbReference>
<sequence length="717" mass="81521">MYSISHHHALFDKYSLSTDTSFTMPSIGTVVSVKKDGSPASYFEDDKWNFNDLFNTKGAKESKYTINFHAQKHNPELLLELKQRAYWLIWGGKGSLLEVEGAGTFRKIETIISLLNKLNPLFRIFKGTRINRFRYLSNEIIFSQIIESLNGVGEATIRDKLDALNVLTQVNPQFPEHQQFTIPYQDGQTARSIAKKIAGKGSGHYPTVIPAIYEQFLSRTVNEVESAYLEFLNGRDFDADVESEYQSLLANLDISAEIEALYQELTTDVDIQERANKNTCSEEDIRDDFMKKAQEAVEITYRNQAYQSVLEVYKTNNPLLDVKEYAKCNGITEREAVDKFRVIEGVCFAACSAFTRMRISELTQIDNTSYKEVDIDGITLCTMRSWTNKLEKLDREDVWACAPVCREALLVLTVLNDSYRDESGNIHLSPRFSFDGSGGAGNNIKRQLKDAVLNTQNLSQLFIYYSDYLDVRYIPDEMDEVYNLLNPIVAERNNPIRVNDKGELFWGFTTHSLRRTFAHFVVGHGLVSLASLKHQFKHINLSMTAIYASHSEVLTLMGIQNPAAIKKSIEEQENEQHREYMKDIIEHPEEQSGGYIKAFEGDGVITSSEFDELVATTNGKNKSTGFGTCFAGELCSMNHLFESSKCVGRDCENLNINKKEAENWVRRRNGCIAKIEKMKEMNFFNKSSLATQLTDIRAAEKVMSDHGIEFEKYQVGA</sequence>
<dbReference type="Gene3D" id="1.10.443.10">
    <property type="entry name" value="Intergrase catalytic core"/>
    <property type="match status" value="1"/>
</dbReference>
<dbReference type="GO" id="GO:0015074">
    <property type="term" value="P:DNA integration"/>
    <property type="evidence" value="ECO:0007669"/>
    <property type="project" value="InterPro"/>
</dbReference>
<comment type="caution">
    <text evidence="2">The sequence shown here is derived from an EMBL/GenBank/DDBJ whole genome shotgun (WGS) entry which is preliminary data.</text>
</comment>
<evidence type="ECO:0000313" key="3">
    <source>
        <dbReference type="Proteomes" id="UP000240410"/>
    </source>
</evidence>
<dbReference type="EMBL" id="PYOJ01000057">
    <property type="protein sequence ID" value="PSV86676.1"/>
    <property type="molecule type" value="Genomic_DNA"/>
</dbReference>
<dbReference type="RefSeq" id="WP_045069970.1">
    <property type="nucleotide sequence ID" value="NZ_JZSL01000020.1"/>
</dbReference>
<organism evidence="2 3">
    <name type="scientific">Photobacterium leiognathi</name>
    <dbReference type="NCBI Taxonomy" id="553611"/>
    <lineage>
        <taxon>Bacteria</taxon>
        <taxon>Pseudomonadati</taxon>
        <taxon>Pseudomonadota</taxon>
        <taxon>Gammaproteobacteria</taxon>
        <taxon>Vibrionales</taxon>
        <taxon>Vibrionaceae</taxon>
        <taxon>Photobacterium</taxon>
    </lineage>
</organism>
<keyword evidence="1" id="KW-0233">DNA recombination</keyword>
<dbReference type="Proteomes" id="UP000240410">
    <property type="component" value="Unassembled WGS sequence"/>
</dbReference>